<dbReference type="SUPFAM" id="SSF53850">
    <property type="entry name" value="Periplasmic binding protein-like II"/>
    <property type="match status" value="1"/>
</dbReference>
<name>A0ABY6AVS7_9BURK</name>
<dbReference type="CDD" id="cd01008">
    <property type="entry name" value="PBP2_NrtA_SsuA_CpmA_like"/>
    <property type="match status" value="1"/>
</dbReference>
<proteinExistence type="inferred from homology"/>
<dbReference type="PANTHER" id="PTHR30024">
    <property type="entry name" value="ALIPHATIC SULFONATES-BINDING PROTEIN-RELATED"/>
    <property type="match status" value="1"/>
</dbReference>
<dbReference type="RefSeq" id="WP_261756225.1">
    <property type="nucleotide sequence ID" value="NZ_CP104562.2"/>
</dbReference>
<organism evidence="5 6">
    <name type="scientific">Roseateles amylovorans</name>
    <dbReference type="NCBI Taxonomy" id="2978473"/>
    <lineage>
        <taxon>Bacteria</taxon>
        <taxon>Pseudomonadati</taxon>
        <taxon>Pseudomonadota</taxon>
        <taxon>Betaproteobacteria</taxon>
        <taxon>Burkholderiales</taxon>
        <taxon>Sphaerotilaceae</taxon>
        <taxon>Roseateles</taxon>
    </lineage>
</organism>
<evidence type="ECO:0000256" key="2">
    <source>
        <dbReference type="ARBA" id="ARBA00010742"/>
    </source>
</evidence>
<keyword evidence="3" id="KW-0732">Signal</keyword>
<feature type="domain" description="Solute-binding protein family 3/N-terminal" evidence="4">
    <location>
        <begin position="21"/>
        <end position="236"/>
    </location>
</feature>
<comment type="similarity">
    <text evidence="2">Belongs to the bacterial solute-binding protein SsuA/TauA family.</text>
</comment>
<dbReference type="EMBL" id="CP104562">
    <property type="protein sequence ID" value="UXH76494.1"/>
    <property type="molecule type" value="Genomic_DNA"/>
</dbReference>
<dbReference type="Proteomes" id="UP001064933">
    <property type="component" value="Chromosome"/>
</dbReference>
<dbReference type="PANTHER" id="PTHR30024:SF47">
    <property type="entry name" value="TAURINE-BINDING PERIPLASMIC PROTEIN"/>
    <property type="match status" value="1"/>
</dbReference>
<evidence type="ECO:0000256" key="1">
    <source>
        <dbReference type="ARBA" id="ARBA00004418"/>
    </source>
</evidence>
<comment type="subcellular location">
    <subcellularLocation>
        <location evidence="1">Periplasm</location>
    </subcellularLocation>
</comment>
<gene>
    <name evidence="5" type="ORF">N4261_15725</name>
</gene>
<dbReference type="InterPro" id="IPR015168">
    <property type="entry name" value="SsuA/THI5"/>
</dbReference>
<evidence type="ECO:0000256" key="3">
    <source>
        <dbReference type="ARBA" id="ARBA00022729"/>
    </source>
</evidence>
<accession>A0ABY6AVS7</accession>
<sequence length="319" mass="34333">MLAAWFGLSRRSAAPPPVTEQLSIALPQAPHAGLIHLADAKGLFQAYGLSVTVLPQIHGKAALAEVLRGGADLAASADVPLVIEVLKDAPLSIVTTVATASNELAVLARRDRAINSPADLQQRRVGVTLGTSGEYFLWAFMVRHRLAPQSLVLVDLPPGRLVAALRDGSVDAIAAWQPVRHEAEQALSSVIASFTAPDAYAQKYAVVGRSDFLTSRGEALRRLMRALLEAEHFAETEPLEAKRLLASRLKLSPDALEPAWQALDLGVDQQQDQLITLEDVATWAMARGYVPAQPMPNFLAHLNLDALQAVRPGRVTVVR</sequence>
<evidence type="ECO:0000313" key="5">
    <source>
        <dbReference type="EMBL" id="UXH76494.1"/>
    </source>
</evidence>
<evidence type="ECO:0000259" key="4">
    <source>
        <dbReference type="SMART" id="SM00062"/>
    </source>
</evidence>
<keyword evidence="6" id="KW-1185">Reference proteome</keyword>
<protein>
    <submittedName>
        <fullName evidence="5">NrtA/SsuA/CpmA family ABC transporter substrate-binding protein</fullName>
    </submittedName>
</protein>
<dbReference type="Gene3D" id="3.40.190.10">
    <property type="entry name" value="Periplasmic binding protein-like II"/>
    <property type="match status" value="2"/>
</dbReference>
<dbReference type="InterPro" id="IPR001638">
    <property type="entry name" value="Solute-binding_3/MltF_N"/>
</dbReference>
<reference evidence="5" key="1">
    <citation type="submission" date="2022-10" db="EMBL/GenBank/DDBJ databases">
        <title>Characterization and whole genome sequencing of a new Roseateles species, isolated from fresh water.</title>
        <authorList>
            <person name="Guliayeva D.Y."/>
            <person name="Akhremchuk A.E."/>
            <person name="Sikolenko M.A."/>
            <person name="Valentovich L.N."/>
            <person name="Sidarenka A.V."/>
        </authorList>
    </citation>
    <scope>NUCLEOTIDE SEQUENCE</scope>
    <source>
        <strain evidence="5">BIM B-1768</strain>
    </source>
</reference>
<dbReference type="Pfam" id="PF09084">
    <property type="entry name" value="NMT1"/>
    <property type="match status" value="1"/>
</dbReference>
<dbReference type="SMART" id="SM00062">
    <property type="entry name" value="PBPb"/>
    <property type="match status" value="1"/>
</dbReference>
<evidence type="ECO:0000313" key="6">
    <source>
        <dbReference type="Proteomes" id="UP001064933"/>
    </source>
</evidence>